<dbReference type="PANTHER" id="PTHR11455">
    <property type="entry name" value="CRYPTOCHROME"/>
    <property type="match status" value="1"/>
</dbReference>
<dbReference type="GO" id="GO:0009416">
    <property type="term" value="P:response to light stimulus"/>
    <property type="evidence" value="ECO:0007669"/>
    <property type="project" value="TreeGrafter"/>
</dbReference>
<organism evidence="7 8">
    <name type="scientific">Szabonella alba</name>
    <dbReference type="NCBI Taxonomy" id="2804194"/>
    <lineage>
        <taxon>Bacteria</taxon>
        <taxon>Pseudomonadati</taxon>
        <taxon>Pseudomonadota</taxon>
        <taxon>Alphaproteobacteria</taxon>
        <taxon>Rhodobacterales</taxon>
        <taxon>Paracoccaceae</taxon>
        <taxon>Szabonella</taxon>
    </lineage>
</organism>
<dbReference type="Gene3D" id="3.40.50.620">
    <property type="entry name" value="HUPs"/>
    <property type="match status" value="1"/>
</dbReference>
<dbReference type="PROSITE" id="PS51645">
    <property type="entry name" value="PHR_CRY_ALPHA_BETA"/>
    <property type="match status" value="1"/>
</dbReference>
<proteinExistence type="predicted"/>
<evidence type="ECO:0000256" key="1">
    <source>
        <dbReference type="ARBA" id="ARBA00001932"/>
    </source>
</evidence>
<feature type="region of interest" description="Disordered" evidence="5">
    <location>
        <begin position="478"/>
        <end position="513"/>
    </location>
</feature>
<dbReference type="SUPFAM" id="SSF48173">
    <property type="entry name" value="Cryptochrome/photolyase FAD-binding domain"/>
    <property type="match status" value="1"/>
</dbReference>
<keyword evidence="2 4" id="KW-0285">Flavoprotein</keyword>
<evidence type="ECO:0000313" key="8">
    <source>
        <dbReference type="Proteomes" id="UP000648908"/>
    </source>
</evidence>
<dbReference type="InterPro" id="IPR005101">
    <property type="entry name" value="Cryptochr/Photolyase_FAD-bd"/>
</dbReference>
<feature type="binding site" evidence="4">
    <location>
        <position position="269"/>
    </location>
    <ligand>
        <name>FAD</name>
        <dbReference type="ChEBI" id="CHEBI:57692"/>
    </ligand>
</feature>
<dbReference type="Pfam" id="PF03441">
    <property type="entry name" value="FAD_binding_7"/>
    <property type="match status" value="1"/>
</dbReference>
<evidence type="ECO:0000313" key="7">
    <source>
        <dbReference type="EMBL" id="MBL4917260.1"/>
    </source>
</evidence>
<dbReference type="InterPro" id="IPR036155">
    <property type="entry name" value="Crypto/Photolyase_N_sf"/>
</dbReference>
<dbReference type="Proteomes" id="UP000648908">
    <property type="component" value="Unassembled WGS sequence"/>
</dbReference>
<dbReference type="SUPFAM" id="SSF52425">
    <property type="entry name" value="Cryptochrome/photolyase, N-terminal domain"/>
    <property type="match status" value="1"/>
</dbReference>
<dbReference type="PANTHER" id="PTHR11455:SF9">
    <property type="entry name" value="CRYPTOCHROME CIRCADIAN CLOCK 5 ISOFORM X1"/>
    <property type="match status" value="1"/>
</dbReference>
<evidence type="ECO:0000259" key="6">
    <source>
        <dbReference type="PROSITE" id="PS51645"/>
    </source>
</evidence>
<keyword evidence="8" id="KW-1185">Reference proteome</keyword>
<keyword evidence="3 4" id="KW-0274">FAD</keyword>
<dbReference type="InterPro" id="IPR014729">
    <property type="entry name" value="Rossmann-like_a/b/a_fold"/>
</dbReference>
<evidence type="ECO:0000256" key="3">
    <source>
        <dbReference type="ARBA" id="ARBA00022827"/>
    </source>
</evidence>
<dbReference type="GO" id="GO:0003904">
    <property type="term" value="F:deoxyribodipyrimidine photo-lyase activity"/>
    <property type="evidence" value="ECO:0007669"/>
    <property type="project" value="TreeGrafter"/>
</dbReference>
<dbReference type="GO" id="GO:0003677">
    <property type="term" value="F:DNA binding"/>
    <property type="evidence" value="ECO:0007669"/>
    <property type="project" value="TreeGrafter"/>
</dbReference>
<evidence type="ECO:0000256" key="4">
    <source>
        <dbReference type="PIRSR" id="PIRSR602081-1"/>
    </source>
</evidence>
<dbReference type="InterPro" id="IPR006050">
    <property type="entry name" value="DNA_photolyase_N"/>
</dbReference>
<dbReference type="GO" id="GO:0071949">
    <property type="term" value="F:FAD binding"/>
    <property type="evidence" value="ECO:0007669"/>
    <property type="project" value="TreeGrafter"/>
</dbReference>
<gene>
    <name evidence="7" type="ORF">JL811_08485</name>
</gene>
<name>A0A8K0VDS1_9RHOB</name>
<feature type="domain" description="Photolyase/cryptochrome alpha/beta" evidence="6">
    <location>
        <begin position="1"/>
        <end position="130"/>
    </location>
</feature>
<dbReference type="InterPro" id="IPR002081">
    <property type="entry name" value="Cryptochrome/DNA_photolyase_1"/>
</dbReference>
<dbReference type="Gene3D" id="1.10.579.10">
    <property type="entry name" value="DNA Cyclobutane Dipyrimidine Photolyase, subunit A, domain 3"/>
    <property type="match status" value="1"/>
</dbReference>
<sequence length="513" mass="56626">MNVLLWFKRDLRLADHPALDLACGLGRVLPVYVAEPDYWALPDHSARQWQFIAESLADLRAALAERGAPLVIRTGRAAEVLARLCRQHRITTLVSHEETGNLWTFQRDRAVAAMARDAGIDWQEVPQSGVFRGRAARAGNEGRNRWAARRDSFMADACLPAPGAIPAMEGVEPGPLPSSRALGLAEDPCPSRQPGGRAQGQVLLDGFLATRGRGYLGGLSSPLTAERACSRLSAHIAHGTLSPREVLQAAQARAAEAPGTEWASSLRAFASRLAWRDHFMQRLENAPEMEIRALHTAADCLRPAEADATRLARFAAGETGFPFVDAAMRYLAAGGWLNFRARAMLTSVATWHLWLEWRAVGHVLARRLTDYEPGIHWPQIQMQSGVTGIHIPRIYNPVKQGLDQDPQGRFTRRWLPELAAVPDAFLHNPWRWSGAGRVLGRYYPEPLVDPETAARAARDAITRLRRAEGFATESRAIAARHGQRRTSQAQDAVIETGSPRRRPAPDGQLHLDL</sequence>
<protein>
    <submittedName>
        <fullName evidence="7">Deoxyribodipyrimidine photo-lyase</fullName>
    </submittedName>
</protein>
<comment type="caution">
    <text evidence="7">The sequence shown here is derived from an EMBL/GenBank/DDBJ whole genome shotgun (WGS) entry which is preliminary data.</text>
</comment>
<dbReference type="Gene3D" id="1.25.40.80">
    <property type="match status" value="1"/>
</dbReference>
<dbReference type="Pfam" id="PF00875">
    <property type="entry name" value="DNA_photolyase"/>
    <property type="match status" value="1"/>
</dbReference>
<dbReference type="EMBL" id="JAESVN010000003">
    <property type="protein sequence ID" value="MBL4917260.1"/>
    <property type="molecule type" value="Genomic_DNA"/>
</dbReference>
<reference evidence="7" key="1">
    <citation type="submission" date="2021-01" db="EMBL/GenBank/DDBJ databases">
        <title>Tabrizicola alba sp. nov. a motile alkaliphilic bacterium isolated from a soda lake.</title>
        <authorList>
            <person name="Szuroczki S."/>
            <person name="Abbaszade G."/>
            <person name="Schumann P."/>
            <person name="Toth E."/>
        </authorList>
    </citation>
    <scope>NUCLEOTIDE SEQUENCE</scope>
    <source>
        <strain evidence="7">DMG-N-6</strain>
    </source>
</reference>
<evidence type="ECO:0000256" key="5">
    <source>
        <dbReference type="SAM" id="MobiDB-lite"/>
    </source>
</evidence>
<accession>A0A8K0VDS1</accession>
<dbReference type="RefSeq" id="WP_202688091.1">
    <property type="nucleotide sequence ID" value="NZ_JAESVN010000003.1"/>
</dbReference>
<comment type="cofactor">
    <cofactor evidence="1">
        <name>(6R)-5,10-methylene-5,6,7,8-tetrahydrofolate</name>
        <dbReference type="ChEBI" id="CHEBI:15636"/>
    </cofactor>
</comment>
<evidence type="ECO:0000256" key="2">
    <source>
        <dbReference type="ARBA" id="ARBA00022630"/>
    </source>
</evidence>
<comment type="cofactor">
    <cofactor evidence="4">
        <name>FAD</name>
        <dbReference type="ChEBI" id="CHEBI:57692"/>
    </cofactor>
    <text evidence="4">Binds 1 FAD per subunit.</text>
</comment>
<dbReference type="AlphaFoldDB" id="A0A8K0VDS1"/>
<feature type="binding site" evidence="4">
    <location>
        <position position="215"/>
    </location>
    <ligand>
        <name>FAD</name>
        <dbReference type="ChEBI" id="CHEBI:57692"/>
    </ligand>
</feature>
<dbReference type="InterPro" id="IPR036134">
    <property type="entry name" value="Crypto/Photolyase_FAD-like_sf"/>
</dbReference>